<dbReference type="InterPro" id="IPR000651">
    <property type="entry name" value="Ras-like_Gua-exchang_fac_N"/>
</dbReference>
<dbReference type="EMBL" id="UZAE01012391">
    <property type="protein sequence ID" value="VDO04916.1"/>
    <property type="molecule type" value="Genomic_DNA"/>
</dbReference>
<protein>
    <submittedName>
        <fullName evidence="7">N-terminal Ras-GEF domain-containing protein</fullName>
    </submittedName>
</protein>
<feature type="region of interest" description="Disordered" evidence="3">
    <location>
        <begin position="579"/>
        <end position="602"/>
    </location>
</feature>
<feature type="domain" description="N-terminal Ras-GEF" evidence="4">
    <location>
        <begin position="252"/>
        <end position="384"/>
    </location>
</feature>
<dbReference type="OrthoDB" id="6276352at2759"/>
<dbReference type="GO" id="GO:0007264">
    <property type="term" value="P:small GTPase-mediated signal transduction"/>
    <property type="evidence" value="ECO:0007669"/>
    <property type="project" value="InterPro"/>
</dbReference>
<dbReference type="InterPro" id="IPR023578">
    <property type="entry name" value="Ras_GEF_dom_sf"/>
</dbReference>
<gene>
    <name evidence="5" type="ORF">HNAJ_LOCUS8791</name>
</gene>
<keyword evidence="1 2" id="KW-0344">Guanine-nucleotide releasing factor</keyword>
<evidence type="ECO:0000256" key="2">
    <source>
        <dbReference type="PROSITE-ProRule" id="PRU00135"/>
    </source>
</evidence>
<dbReference type="Gene3D" id="1.20.870.10">
    <property type="entry name" value="Son of sevenless (SoS) protein Chain: S domain 1"/>
    <property type="match status" value="1"/>
</dbReference>
<dbReference type="InterPro" id="IPR001895">
    <property type="entry name" value="RASGEF_cat_dom"/>
</dbReference>
<reference evidence="7" key="1">
    <citation type="submission" date="2017-02" db="UniProtKB">
        <authorList>
            <consortium name="WormBaseParasite"/>
        </authorList>
    </citation>
    <scope>IDENTIFICATION</scope>
</reference>
<reference evidence="5 6" key="2">
    <citation type="submission" date="2018-11" db="EMBL/GenBank/DDBJ databases">
        <authorList>
            <consortium name="Pathogen Informatics"/>
        </authorList>
    </citation>
    <scope>NUCLEOTIDE SEQUENCE [LARGE SCALE GENOMIC DNA]</scope>
</reference>
<organism evidence="7">
    <name type="scientific">Rodentolepis nana</name>
    <name type="common">Dwarf tapeworm</name>
    <name type="synonym">Hymenolepis nana</name>
    <dbReference type="NCBI Taxonomy" id="102285"/>
    <lineage>
        <taxon>Eukaryota</taxon>
        <taxon>Metazoa</taxon>
        <taxon>Spiralia</taxon>
        <taxon>Lophotrochozoa</taxon>
        <taxon>Platyhelminthes</taxon>
        <taxon>Cestoda</taxon>
        <taxon>Eucestoda</taxon>
        <taxon>Cyclophyllidea</taxon>
        <taxon>Hymenolepididae</taxon>
        <taxon>Rodentolepis</taxon>
    </lineage>
</organism>
<evidence type="ECO:0000256" key="3">
    <source>
        <dbReference type="SAM" id="MobiDB-lite"/>
    </source>
</evidence>
<dbReference type="STRING" id="102285.A0A0R3TN53"/>
<dbReference type="PROSITE" id="PS50212">
    <property type="entry name" value="RASGEF_NTER"/>
    <property type="match status" value="1"/>
</dbReference>
<feature type="region of interest" description="Disordered" evidence="3">
    <location>
        <begin position="97"/>
        <end position="129"/>
    </location>
</feature>
<dbReference type="Proteomes" id="UP000278807">
    <property type="component" value="Unassembled WGS sequence"/>
</dbReference>
<keyword evidence="6" id="KW-1185">Reference proteome</keyword>
<sequence>MYHFGQWNKTATILDPRLPTGLCNPGEFTGKDNSIFCVTPAEWHHSDITYGGETAGAAGTTAKARIVACLQRFTQRSAQTGKELHRSTYVQHTKIARWRSSEKREDAASGPGAAPLDDHMSGQSDALSSPENMLRTVPNVSDVWKQCARSPLGGDESGLVISPSSLSLCPYNRLQILQSLCPAAATAIMILGGQMPEMRSENCPNQSPCYRASTVTAEAWCPRTLMTSEGIEDLLLFSMPDGLDVDSSSSKQNCLLRGGTLDGLLVYALKIFRKSTPDTYESLISNIFIQLYPTFTIPMEVVNRLIQRYLAFVPIEPGGLGCIEVSEKEMDFDVQWSEALNILQFLHTLLTRTERRLYDCKLETKIIRFAQLLKVDARIAEQKSSGRNVCVIDESEDENLVCFHTDPNDSKLNYLNPIAAELNRISECLIDLLPLGGLKGGILEQPTDKNHEKAIESTKENSKYCTCQKRLNRFLLYGVKELAEQITAMEEVFFDSIKIYELINIKDLEKGNTPTLSRCVQHFNDLNSMVRCLIRMAKELGQPLPKCQPMKPEDNNPEDKQIGLVQKCSLCGLEKESLAPNSPVKESQPKVSGNTTSPRRNSLKSYLCMSPITQNSSMSVRKRNFILEKTLSHLCDLAEVI</sequence>
<dbReference type="InterPro" id="IPR036964">
    <property type="entry name" value="RASGEF_cat_dom_sf"/>
</dbReference>
<dbReference type="AlphaFoldDB" id="A0A0R3TN53"/>
<evidence type="ECO:0000256" key="1">
    <source>
        <dbReference type="ARBA" id="ARBA00022658"/>
    </source>
</evidence>
<accession>A0A0R3TN53</accession>
<evidence type="ECO:0000313" key="5">
    <source>
        <dbReference type="EMBL" id="VDO04916.1"/>
    </source>
</evidence>
<proteinExistence type="predicted"/>
<feature type="compositionally biased region" description="Polar residues" evidence="3">
    <location>
        <begin position="589"/>
        <end position="602"/>
    </location>
</feature>
<dbReference type="SUPFAM" id="SSF48366">
    <property type="entry name" value="Ras GEF"/>
    <property type="match status" value="1"/>
</dbReference>
<dbReference type="Pfam" id="PF00617">
    <property type="entry name" value="RasGEF"/>
    <property type="match status" value="1"/>
</dbReference>
<dbReference type="WBParaSite" id="HNAJ_0000879501-mRNA-1">
    <property type="protein sequence ID" value="HNAJ_0000879501-mRNA-1"/>
    <property type="gene ID" value="HNAJ_0000879501"/>
</dbReference>
<dbReference type="Gene3D" id="1.10.840.10">
    <property type="entry name" value="Ras guanine-nucleotide exchange factors catalytic domain"/>
    <property type="match status" value="1"/>
</dbReference>
<name>A0A0R3TN53_RODNA</name>
<evidence type="ECO:0000313" key="7">
    <source>
        <dbReference type="WBParaSite" id="HNAJ_0000879501-mRNA-1"/>
    </source>
</evidence>
<evidence type="ECO:0000313" key="6">
    <source>
        <dbReference type="Proteomes" id="UP000278807"/>
    </source>
</evidence>
<dbReference type="GO" id="GO:0005085">
    <property type="term" value="F:guanyl-nucleotide exchange factor activity"/>
    <property type="evidence" value="ECO:0007669"/>
    <property type="project" value="UniProtKB-KW"/>
</dbReference>
<evidence type="ECO:0000259" key="4">
    <source>
        <dbReference type="PROSITE" id="PS50212"/>
    </source>
</evidence>